<gene>
    <name evidence="2" type="ORF">ACFQE9_15095</name>
</gene>
<keyword evidence="3" id="KW-1185">Reference proteome</keyword>
<reference evidence="2 3" key="1">
    <citation type="journal article" date="2019" name="Int. J. Syst. Evol. Microbiol.">
        <title>The Global Catalogue of Microorganisms (GCM) 10K type strain sequencing project: providing services to taxonomists for standard genome sequencing and annotation.</title>
        <authorList>
            <consortium name="The Broad Institute Genomics Platform"/>
            <consortium name="The Broad Institute Genome Sequencing Center for Infectious Disease"/>
            <person name="Wu L."/>
            <person name="Ma J."/>
        </authorList>
    </citation>
    <scope>NUCLEOTIDE SEQUENCE [LARGE SCALE GENOMIC DNA]</scope>
    <source>
        <strain evidence="2 3">SKJ47</strain>
    </source>
</reference>
<evidence type="ECO:0000259" key="1">
    <source>
        <dbReference type="Pfam" id="PF26073"/>
    </source>
</evidence>
<protein>
    <recommendedName>
        <fullName evidence="1">DUF8030 domain-containing protein</fullName>
    </recommendedName>
</protein>
<proteinExistence type="predicted"/>
<sequence length="123" mass="13907">MALPTDRSPTSIVALVECALVEMTHEPVGAEVISWHMWGVKRTQYIAVDGVGETFTKRHFDERLGWSATTIDRETVRDELIIQLTRGSHRDRTAALDQDSSVGGLDRFRVAPVHVLWKHPNME</sequence>
<evidence type="ECO:0000313" key="3">
    <source>
        <dbReference type="Proteomes" id="UP001596296"/>
    </source>
</evidence>
<accession>A0ABD5UXQ8</accession>
<dbReference type="EMBL" id="JBHSXL010000018">
    <property type="protein sequence ID" value="MFC6893918.1"/>
    <property type="molecule type" value="Genomic_DNA"/>
</dbReference>
<dbReference type="AlphaFoldDB" id="A0ABD5UXQ8"/>
<dbReference type="Pfam" id="PF26073">
    <property type="entry name" value="DUF8030"/>
    <property type="match status" value="1"/>
</dbReference>
<name>A0ABD5UXQ8_9EURY</name>
<dbReference type="RefSeq" id="WP_379746594.1">
    <property type="nucleotide sequence ID" value="NZ_JBHSVN010000002.1"/>
</dbReference>
<dbReference type="Proteomes" id="UP001596296">
    <property type="component" value="Unassembled WGS sequence"/>
</dbReference>
<organism evidence="2 3">
    <name type="scientific">Halopenitus salinus</name>
    <dbReference type="NCBI Taxonomy" id="1198295"/>
    <lineage>
        <taxon>Archaea</taxon>
        <taxon>Methanobacteriati</taxon>
        <taxon>Methanobacteriota</taxon>
        <taxon>Stenosarchaea group</taxon>
        <taxon>Halobacteria</taxon>
        <taxon>Halobacteriales</taxon>
        <taxon>Haloferacaceae</taxon>
        <taxon>Halopenitus</taxon>
    </lineage>
</organism>
<dbReference type="InterPro" id="IPR058343">
    <property type="entry name" value="DUF8030"/>
</dbReference>
<evidence type="ECO:0000313" key="2">
    <source>
        <dbReference type="EMBL" id="MFC6893918.1"/>
    </source>
</evidence>
<feature type="domain" description="DUF8030" evidence="1">
    <location>
        <begin position="16"/>
        <end position="118"/>
    </location>
</feature>
<comment type="caution">
    <text evidence="2">The sequence shown here is derived from an EMBL/GenBank/DDBJ whole genome shotgun (WGS) entry which is preliminary data.</text>
</comment>